<organism evidence="2 3">
    <name type="scientific">Cohnella suwonensis</name>
    <dbReference type="NCBI Taxonomy" id="696072"/>
    <lineage>
        <taxon>Bacteria</taxon>
        <taxon>Bacillati</taxon>
        <taxon>Bacillota</taxon>
        <taxon>Bacilli</taxon>
        <taxon>Bacillales</taxon>
        <taxon>Paenibacillaceae</taxon>
        <taxon>Cohnella</taxon>
    </lineage>
</organism>
<dbReference type="SUPFAM" id="SSF55729">
    <property type="entry name" value="Acyl-CoA N-acyltransferases (Nat)"/>
    <property type="match status" value="1"/>
</dbReference>
<dbReference type="CDD" id="cd04301">
    <property type="entry name" value="NAT_SF"/>
    <property type="match status" value="1"/>
</dbReference>
<keyword evidence="2" id="KW-0012">Acyltransferase</keyword>
<dbReference type="Gene3D" id="3.40.630.30">
    <property type="match status" value="1"/>
</dbReference>
<reference evidence="3" key="1">
    <citation type="journal article" date="2019" name="Int. J. Syst. Evol. Microbiol.">
        <title>The Global Catalogue of Microorganisms (GCM) 10K type strain sequencing project: providing services to taxonomists for standard genome sequencing and annotation.</title>
        <authorList>
            <consortium name="The Broad Institute Genomics Platform"/>
            <consortium name="The Broad Institute Genome Sequencing Center for Infectious Disease"/>
            <person name="Wu L."/>
            <person name="Ma J."/>
        </authorList>
    </citation>
    <scope>NUCLEOTIDE SEQUENCE [LARGE SCALE GENOMIC DNA]</scope>
    <source>
        <strain evidence="3">CCUG 57113</strain>
    </source>
</reference>
<proteinExistence type="predicted"/>
<comment type="caution">
    <text evidence="2">The sequence shown here is derived from an EMBL/GenBank/DDBJ whole genome shotgun (WGS) entry which is preliminary data.</text>
</comment>
<dbReference type="PROSITE" id="PS51186">
    <property type="entry name" value="GNAT"/>
    <property type="match status" value="1"/>
</dbReference>
<name>A0ABW0M4P6_9BACL</name>
<keyword evidence="2" id="KW-0808">Transferase</keyword>
<protein>
    <submittedName>
        <fullName evidence="2">GNAT family N-acetyltransferase</fullName>
        <ecNumber evidence="2">2.3.-.-</ecNumber>
    </submittedName>
</protein>
<dbReference type="GO" id="GO:0016746">
    <property type="term" value="F:acyltransferase activity"/>
    <property type="evidence" value="ECO:0007669"/>
    <property type="project" value="UniProtKB-KW"/>
</dbReference>
<dbReference type="Pfam" id="PF00583">
    <property type="entry name" value="Acetyltransf_1"/>
    <property type="match status" value="1"/>
</dbReference>
<feature type="domain" description="N-acetyltransferase" evidence="1">
    <location>
        <begin position="4"/>
        <end position="162"/>
    </location>
</feature>
<dbReference type="InterPro" id="IPR000182">
    <property type="entry name" value="GNAT_dom"/>
</dbReference>
<dbReference type="EMBL" id="JBHSMH010000120">
    <property type="protein sequence ID" value="MFC5472292.1"/>
    <property type="molecule type" value="Genomic_DNA"/>
</dbReference>
<accession>A0ABW0M4P6</accession>
<evidence type="ECO:0000259" key="1">
    <source>
        <dbReference type="PROSITE" id="PS51186"/>
    </source>
</evidence>
<dbReference type="EC" id="2.3.-.-" evidence="2"/>
<dbReference type="Proteomes" id="UP001596105">
    <property type="component" value="Unassembled WGS sequence"/>
</dbReference>
<keyword evidence="3" id="KW-1185">Reference proteome</keyword>
<evidence type="ECO:0000313" key="2">
    <source>
        <dbReference type="EMBL" id="MFC5472292.1"/>
    </source>
</evidence>
<dbReference type="InterPro" id="IPR016181">
    <property type="entry name" value="Acyl_CoA_acyltransferase"/>
</dbReference>
<gene>
    <name evidence="2" type="ORF">ACFPPD_26765</name>
</gene>
<evidence type="ECO:0000313" key="3">
    <source>
        <dbReference type="Proteomes" id="UP001596105"/>
    </source>
</evidence>
<sequence length="165" mass="18988">MTTFTYRDMEEKDLLIISSFPSSDDELFYMGPRFVYPLTPDQIVAMLENRHSPTVVLGEADTPVAYANLYDVDAERSSCWLGNVIVSNAYRGHGAARYLLRTMMTLAREKYRLDKMKLYCHNTNTKALLFYCNNGFVPCGSRIIENHRKETIVSIEMERTLHLGD</sequence>